<comment type="caution">
    <text evidence="6">The sequence shown here is derived from an EMBL/GenBank/DDBJ whole genome shotgun (WGS) entry which is preliminary data.</text>
</comment>
<feature type="domain" description="BTB" evidence="5">
    <location>
        <begin position="1210"/>
        <end position="1279"/>
    </location>
</feature>
<feature type="transmembrane region" description="Helical" evidence="4">
    <location>
        <begin position="1469"/>
        <end position="1487"/>
    </location>
</feature>
<dbReference type="PROSITE" id="PS00626">
    <property type="entry name" value="RCC1_2"/>
    <property type="match status" value="1"/>
</dbReference>
<feature type="region of interest" description="Disordered" evidence="3">
    <location>
        <begin position="381"/>
        <end position="423"/>
    </location>
</feature>
<evidence type="ECO:0000259" key="5">
    <source>
        <dbReference type="PROSITE" id="PS50097"/>
    </source>
</evidence>
<sequence length="1488" mass="160266">MDEFVLPRQASRPSAFAPYDVENDFCPAEFRALFPPAERTIPISDFETILSKLSKKLTLDEIKLLFNAHRLTTLNDENESPSADLEVLAQQSLSKLRLEAGKLSSLDIPPPPSFDLPSLEHVKMAISAKKVMVLPVGTGDLGILANDHFELDEFDDEDDGDKADSSMYNFMNARLLQLIGGANRLLTKGDKLMFSEYVLRLAAGYGVTVAESLSLSAVSKMLGPQFTCFAAKRKAHTVKAHIGNRHWSKTAHTNSMLGCALEVRCRIVVCYTPNKEEVNEANQDDFKVGDAIVIVVQGFPLNPDEVKSRISDDTSFVDTDADIAFVPKLPSITQDPHQSYLTIKLTPHLEEDSDQDFEEEEEEDQRQNLAGTLADLETEDNTAANMPNNDNNNNNNNNDIPDDQSVNSLNSLTSGSSASSTMKQPLSDLVASLAIGPDFDSDRPQRGIASEMFVWGDNDCSCLGIPPSPVTGSSAEVIFTPQTVPIGIMSEKVKSISCSAHHSIVCSMIGAVYTCGDGSDGQLGHGIMKSVLQLTLVSAFASMVPPPVITLVSAGSHTSGSHSAAVDADGKLYTWGKASACGHIGSSASLSTASAAPLSSFFSNGGSGNPTGPVLFPRQVTAFKKRPVLKVSCGGGYTLAIACLPSKTNIDNTKTAVYSWGLWAGGRLGLGSPPSKIDSTYLHANTRRKIPRFQPRPRRITALDGKHVLNVSAGECHSMAVTSKGEVYTWGQNDAGQCGIVPVHPDVSAASGKRILEALGKGQAPPTAATVWDDILRPRLCPPFVQGGVFATSAIAGGLHSAVIDANGKVWTWGGGGHGACLGHGECSEEALAPKGARIVRALRMNKKMGAGTVGGVEGMLGASAAAAREGKKESSLIAPKWGRPRMVEALQAWKVEKVSLGEAHCAVVTTNGALLSWGGGVGSVKVKEGVDESKVKPTDNVEDIIEPVCVPREPCTSWLSSMSGKIVSDISCGGQHTMAIATGEQIGMGLGRKLLRACGLTKKLVEEEDSEEDSDMEREGDDSDDGFDDNTSWGAGSSMFSTRTSLMSQGATADCVMLVAGRRLYAHKVILSKRCTKLRDMIYEEHRPDQETMCELILPDLRFDVARCLLQFIYTDDVTYALDPTTTLPFDLLKAGEEYGLPRLVALCKVATALRPNRDEDLIEEEEEEDEDSYTRRVRRREEEQEEIVIPASRLPIDLGGALGESEWADIKFLANGKPIYAHRCILSARSTYFSAMFRSGGLDGNRGEVVEVQVPDSYVGLLRVLVWIYCGNLAESNSDALLEDMLAADRYALFDMKRTCESMIVVTPENAASVLDVACTVNAERLKVESMSVLARNLVDCAEPDGGDSLRELAVRVPDVMPTLMDMIVEKEHHRRGVMGGVNEVEQLVVEVGLAGGRDLNITDNVKETLRIGLKRKKEREAEAAKGMTGGEVKGPIPLGFLIAMTASFIAYTFVGKMIVLGPLVPIVNTVFFAFFVVKLCAGLKN</sequence>
<dbReference type="PROSITE" id="PS50012">
    <property type="entry name" value="RCC1_3"/>
    <property type="match status" value="4"/>
</dbReference>
<dbReference type="InterPro" id="IPR000210">
    <property type="entry name" value="BTB/POZ_dom"/>
</dbReference>
<dbReference type="InterPro" id="IPR051625">
    <property type="entry name" value="Signaling_Regulatory_Domain"/>
</dbReference>
<dbReference type="OrthoDB" id="9997739at2759"/>
<feature type="compositionally biased region" description="Acidic residues" evidence="3">
    <location>
        <begin position="1007"/>
        <end position="1029"/>
    </location>
</feature>
<dbReference type="Gene3D" id="3.30.710.10">
    <property type="entry name" value="Potassium Channel Kv1.1, Chain A"/>
    <property type="match status" value="2"/>
</dbReference>
<evidence type="ECO:0000256" key="2">
    <source>
        <dbReference type="PROSITE-ProRule" id="PRU00235"/>
    </source>
</evidence>
<dbReference type="Pfam" id="PF00415">
    <property type="entry name" value="RCC1"/>
    <property type="match status" value="1"/>
</dbReference>
<dbReference type="CDD" id="cd18186">
    <property type="entry name" value="BTB_POZ_ZBTB_KLHL-like"/>
    <property type="match status" value="1"/>
</dbReference>
<dbReference type="EMBL" id="BRXY01000198">
    <property type="protein sequence ID" value="GMH76516.1"/>
    <property type="molecule type" value="Genomic_DNA"/>
</dbReference>
<evidence type="ECO:0000256" key="4">
    <source>
        <dbReference type="SAM" id="Phobius"/>
    </source>
</evidence>
<protein>
    <recommendedName>
        <fullName evidence="5">BTB domain-containing protein</fullName>
    </recommendedName>
</protein>
<feature type="repeat" description="RCC1" evidence="2">
    <location>
        <begin position="450"/>
        <end position="509"/>
    </location>
</feature>
<dbReference type="PROSITE" id="PS50097">
    <property type="entry name" value="BTB"/>
    <property type="match status" value="2"/>
</dbReference>
<feature type="compositionally biased region" description="Low complexity" evidence="3">
    <location>
        <begin position="381"/>
        <end position="421"/>
    </location>
</feature>
<feature type="repeat" description="RCC1" evidence="2">
    <location>
        <begin position="655"/>
        <end position="724"/>
    </location>
</feature>
<evidence type="ECO:0000313" key="7">
    <source>
        <dbReference type="Proteomes" id="UP001165085"/>
    </source>
</evidence>
<name>A0A9W7ATW5_9STRA</name>
<dbReference type="Gene3D" id="2.130.10.30">
    <property type="entry name" value="Regulator of chromosome condensation 1/beta-lactamase-inhibitor protein II"/>
    <property type="match status" value="3"/>
</dbReference>
<feature type="repeat" description="RCC1" evidence="2">
    <location>
        <begin position="570"/>
        <end position="644"/>
    </location>
</feature>
<evidence type="ECO:0000313" key="6">
    <source>
        <dbReference type="EMBL" id="GMH76516.1"/>
    </source>
</evidence>
<feature type="transmembrane region" description="Helical" evidence="4">
    <location>
        <begin position="1439"/>
        <end position="1457"/>
    </location>
</feature>
<keyword evidence="7" id="KW-1185">Reference proteome</keyword>
<accession>A0A9W7ATW5</accession>
<dbReference type="Pfam" id="PF00651">
    <property type="entry name" value="BTB"/>
    <property type="match status" value="2"/>
</dbReference>
<dbReference type="PANTHER" id="PTHR22872">
    <property type="entry name" value="BTK-BINDING PROTEIN-RELATED"/>
    <property type="match status" value="1"/>
</dbReference>
<dbReference type="InterPro" id="IPR011333">
    <property type="entry name" value="SKP1/BTB/POZ_sf"/>
</dbReference>
<feature type="domain" description="BTB" evidence="5">
    <location>
        <begin position="1054"/>
        <end position="1123"/>
    </location>
</feature>
<dbReference type="Proteomes" id="UP001165085">
    <property type="component" value="Unassembled WGS sequence"/>
</dbReference>
<dbReference type="InterPro" id="IPR000408">
    <property type="entry name" value="Reg_chr_condens"/>
</dbReference>
<reference evidence="7" key="1">
    <citation type="journal article" date="2023" name="Commun. Biol.">
        <title>Genome analysis of Parmales, the sister group of diatoms, reveals the evolutionary specialization of diatoms from phago-mixotrophs to photoautotrophs.</title>
        <authorList>
            <person name="Ban H."/>
            <person name="Sato S."/>
            <person name="Yoshikawa S."/>
            <person name="Yamada K."/>
            <person name="Nakamura Y."/>
            <person name="Ichinomiya M."/>
            <person name="Sato N."/>
            <person name="Blanc-Mathieu R."/>
            <person name="Endo H."/>
            <person name="Kuwata A."/>
            <person name="Ogata H."/>
        </authorList>
    </citation>
    <scope>NUCLEOTIDE SEQUENCE [LARGE SCALE GENOMIC DNA]</scope>
    <source>
        <strain evidence="7">NIES 3701</strain>
    </source>
</reference>
<feature type="repeat" description="RCC1" evidence="2">
    <location>
        <begin position="725"/>
        <end position="807"/>
    </location>
</feature>
<keyword evidence="1" id="KW-0677">Repeat</keyword>
<dbReference type="Pfam" id="PF13540">
    <property type="entry name" value="RCC1_2"/>
    <property type="match status" value="1"/>
</dbReference>
<evidence type="ECO:0000256" key="3">
    <source>
        <dbReference type="SAM" id="MobiDB-lite"/>
    </source>
</evidence>
<dbReference type="SMART" id="SM00225">
    <property type="entry name" value="BTB"/>
    <property type="match status" value="2"/>
</dbReference>
<keyword evidence="4" id="KW-1133">Transmembrane helix</keyword>
<organism evidence="6 7">
    <name type="scientific">Triparma strigata</name>
    <dbReference type="NCBI Taxonomy" id="1606541"/>
    <lineage>
        <taxon>Eukaryota</taxon>
        <taxon>Sar</taxon>
        <taxon>Stramenopiles</taxon>
        <taxon>Ochrophyta</taxon>
        <taxon>Bolidophyceae</taxon>
        <taxon>Parmales</taxon>
        <taxon>Triparmaceae</taxon>
        <taxon>Triparma</taxon>
    </lineage>
</organism>
<gene>
    <name evidence="6" type="ORF">TrST_g10064</name>
</gene>
<proteinExistence type="predicted"/>
<dbReference type="SUPFAM" id="SSF50985">
    <property type="entry name" value="RCC1/BLIP-II"/>
    <property type="match status" value="1"/>
</dbReference>
<dbReference type="InterPro" id="IPR009091">
    <property type="entry name" value="RCC1/BLIP-II"/>
</dbReference>
<feature type="region of interest" description="Disordered" evidence="3">
    <location>
        <begin position="1006"/>
        <end position="1030"/>
    </location>
</feature>
<keyword evidence="4" id="KW-0472">Membrane</keyword>
<evidence type="ECO:0000256" key="1">
    <source>
        <dbReference type="ARBA" id="ARBA00022737"/>
    </source>
</evidence>
<dbReference type="SUPFAM" id="SSF54695">
    <property type="entry name" value="POZ domain"/>
    <property type="match status" value="2"/>
</dbReference>
<keyword evidence="4" id="KW-0812">Transmembrane</keyword>